<dbReference type="RefSeq" id="WP_146289193.1">
    <property type="nucleotide sequence ID" value="NZ_CP042304.1"/>
</dbReference>
<protein>
    <submittedName>
        <fullName evidence="1">Uncharacterized protein</fullName>
    </submittedName>
</protein>
<reference evidence="1 2" key="1">
    <citation type="submission" date="2019-07" db="EMBL/GenBank/DDBJ databases">
        <title>Full genome sequence of Devosia sp. Gsoil 520.</title>
        <authorList>
            <person name="Im W.-T."/>
        </authorList>
    </citation>
    <scope>NUCLEOTIDE SEQUENCE [LARGE SCALE GENOMIC DNA]</scope>
    <source>
        <strain evidence="1 2">Gsoil 520</strain>
    </source>
</reference>
<evidence type="ECO:0000313" key="1">
    <source>
        <dbReference type="EMBL" id="QDZ10397.1"/>
    </source>
</evidence>
<sequence>MINQELFGGTFTLEVVIIPPEEGTFLAKLGIVVTVVGIWVAQQIVAGPLSDFGSGVFAEIVSKDASDVGREMVQGVRAAFDELMSPSENQEAKCEAASVVTVAAVKWILQEDNEDIEELPVAPVLREALVAKRRFYEACKAVQDLKGVGFSRQPTFPIKRSDFQRLSQIPEGSDDDEWRVAIENITGTSPNWNRNDTARNWKGADQDGHARYFVIRDERFWEMVFRGQLSPRIADSMRVQWAYKQGPKRRKNHIVLRVLQFNGVKVSDEMTDRELRPFLDSFQRVQHDEPSFFDDPR</sequence>
<proteinExistence type="predicted"/>
<keyword evidence="2" id="KW-1185">Reference proteome</keyword>
<dbReference type="Proteomes" id="UP000315364">
    <property type="component" value="Chromosome"/>
</dbReference>
<dbReference type="KEGG" id="dea:FPZ08_06315"/>
<dbReference type="OrthoDB" id="8420894at2"/>
<gene>
    <name evidence="1" type="ORF">FPZ08_06315</name>
</gene>
<organism evidence="1 2">
    <name type="scientific">Devosia ginsengisoli</name>
    <dbReference type="NCBI Taxonomy" id="400770"/>
    <lineage>
        <taxon>Bacteria</taxon>
        <taxon>Pseudomonadati</taxon>
        <taxon>Pseudomonadota</taxon>
        <taxon>Alphaproteobacteria</taxon>
        <taxon>Hyphomicrobiales</taxon>
        <taxon>Devosiaceae</taxon>
        <taxon>Devosia</taxon>
    </lineage>
</organism>
<evidence type="ECO:0000313" key="2">
    <source>
        <dbReference type="Proteomes" id="UP000315364"/>
    </source>
</evidence>
<accession>A0A5B8LQ81</accession>
<name>A0A5B8LQ81_9HYPH</name>
<dbReference type="AlphaFoldDB" id="A0A5B8LQ81"/>
<dbReference type="EMBL" id="CP042304">
    <property type="protein sequence ID" value="QDZ10397.1"/>
    <property type="molecule type" value="Genomic_DNA"/>
</dbReference>